<dbReference type="EMBL" id="BARU01039430">
    <property type="protein sequence ID" value="GAH81010.1"/>
    <property type="molecule type" value="Genomic_DNA"/>
</dbReference>
<proteinExistence type="predicted"/>
<protein>
    <submittedName>
        <fullName evidence="2">Uncharacterized protein</fullName>
    </submittedName>
</protein>
<accession>X1JHP0</accession>
<comment type="caution">
    <text evidence="2">The sequence shown here is derived from an EMBL/GenBank/DDBJ whole genome shotgun (WGS) entry which is preliminary data.</text>
</comment>
<organism evidence="2">
    <name type="scientific">marine sediment metagenome</name>
    <dbReference type="NCBI Taxonomy" id="412755"/>
    <lineage>
        <taxon>unclassified sequences</taxon>
        <taxon>metagenomes</taxon>
        <taxon>ecological metagenomes</taxon>
    </lineage>
</organism>
<reference evidence="2" key="1">
    <citation type="journal article" date="2014" name="Front. Microbiol.">
        <title>High frequency of phylogenetically diverse reductive dehalogenase-homologous genes in deep subseafloor sedimentary metagenomes.</title>
        <authorList>
            <person name="Kawai M."/>
            <person name="Futagami T."/>
            <person name="Toyoda A."/>
            <person name="Takaki Y."/>
            <person name="Nishi S."/>
            <person name="Hori S."/>
            <person name="Arai W."/>
            <person name="Tsubouchi T."/>
            <person name="Morono Y."/>
            <person name="Uchiyama I."/>
            <person name="Ito T."/>
            <person name="Fujiyama A."/>
            <person name="Inagaki F."/>
            <person name="Takami H."/>
        </authorList>
    </citation>
    <scope>NUCLEOTIDE SEQUENCE</scope>
    <source>
        <strain evidence="2">Expedition CK06-06</strain>
    </source>
</reference>
<evidence type="ECO:0000313" key="2">
    <source>
        <dbReference type="EMBL" id="GAH81010.1"/>
    </source>
</evidence>
<keyword evidence="1" id="KW-1133">Transmembrane helix</keyword>
<keyword evidence="1" id="KW-0812">Transmembrane</keyword>
<feature type="transmembrane region" description="Helical" evidence="1">
    <location>
        <begin position="84"/>
        <end position="104"/>
    </location>
</feature>
<feature type="transmembrane region" description="Helical" evidence="1">
    <location>
        <begin position="45"/>
        <end position="64"/>
    </location>
</feature>
<gene>
    <name evidence="2" type="ORF">S03H2_61113</name>
</gene>
<sequence length="136" mass="15140">DEILDIEIAKGNIAVVIFWLVALGLTMSGLAFFSWSSPKESRRKVVFGILLVFAHCFYLWSYKFSGATAFGVEIPGFGTVTFDFAGIILLYLGAYALIIVAKIWKLIEVEFGKRKEKKEEKVYIPESTFGKDGGAI</sequence>
<evidence type="ECO:0000256" key="1">
    <source>
        <dbReference type="SAM" id="Phobius"/>
    </source>
</evidence>
<feature type="transmembrane region" description="Helical" evidence="1">
    <location>
        <begin position="12"/>
        <end position="33"/>
    </location>
</feature>
<dbReference type="AlphaFoldDB" id="X1JHP0"/>
<feature type="non-terminal residue" evidence="2">
    <location>
        <position position="1"/>
    </location>
</feature>
<keyword evidence="1" id="KW-0472">Membrane</keyword>
<name>X1JHP0_9ZZZZ</name>